<keyword evidence="2" id="KW-1185">Reference proteome</keyword>
<sequence length="102" mass="11276">MPDFLVRLVPLADEDFVRTLIVEVSGGQKSPGPTKEKARTAKNVWCPAVNNHGDYGRWGYVEVTDMVTVKRKLADAIAALYADQAIIGDPELMDFNEVRRGA</sequence>
<dbReference type="EMBL" id="JAPJDO010000059">
    <property type="protein sequence ID" value="MCX2941138.1"/>
    <property type="molecule type" value="Genomic_DNA"/>
</dbReference>
<proteinExistence type="predicted"/>
<organism evidence="1 2">
    <name type="scientific">Mycobacterium pinniadriaticum</name>
    <dbReference type="NCBI Taxonomy" id="2994102"/>
    <lineage>
        <taxon>Bacteria</taxon>
        <taxon>Bacillati</taxon>
        <taxon>Actinomycetota</taxon>
        <taxon>Actinomycetes</taxon>
        <taxon>Mycobacteriales</taxon>
        <taxon>Mycobacteriaceae</taxon>
        <taxon>Mycobacterium</taxon>
    </lineage>
</organism>
<comment type="caution">
    <text evidence="1">The sequence shown here is derived from an EMBL/GenBank/DDBJ whole genome shotgun (WGS) entry which is preliminary data.</text>
</comment>
<protein>
    <submittedName>
        <fullName evidence="1">Uncharacterized protein</fullName>
    </submittedName>
</protein>
<reference evidence="1 2" key="1">
    <citation type="submission" date="2022-11" db="EMBL/GenBank/DDBJ databases">
        <title>Mycobacterium sp. nov.</title>
        <authorList>
            <person name="Papic B."/>
            <person name="Spicic S."/>
            <person name="Duvnjak S."/>
        </authorList>
    </citation>
    <scope>NUCLEOTIDE SEQUENCE [LARGE SCALE GENOMIC DNA]</scope>
    <source>
        <strain evidence="1 2">CVI_P4</strain>
    </source>
</reference>
<name>A0ABT3SNV2_9MYCO</name>
<evidence type="ECO:0000313" key="2">
    <source>
        <dbReference type="Proteomes" id="UP001300745"/>
    </source>
</evidence>
<dbReference type="Proteomes" id="UP001300745">
    <property type="component" value="Unassembled WGS sequence"/>
</dbReference>
<evidence type="ECO:0000313" key="1">
    <source>
        <dbReference type="EMBL" id="MCX2941138.1"/>
    </source>
</evidence>
<accession>A0ABT3SNV2</accession>
<gene>
    <name evidence="1" type="ORF">ORI27_31060</name>
</gene>